<reference evidence="1 2" key="1">
    <citation type="submission" date="2018-09" db="EMBL/GenBank/DDBJ databases">
        <title>Isolation, diversity and antifungal activity of actinobacteria from wheat.</title>
        <authorList>
            <person name="Han C."/>
        </authorList>
    </citation>
    <scope>NUCLEOTIDE SEQUENCE [LARGE SCALE GENOMIC DNA]</scope>
    <source>
        <strain evidence="1 2">NEAU-YY265</strain>
    </source>
</reference>
<dbReference type="AlphaFoldDB" id="A0A418KHW5"/>
<protein>
    <submittedName>
        <fullName evidence="1">Transcriptional regulator</fullName>
    </submittedName>
</protein>
<accession>A0A418KHW5</accession>
<comment type="caution">
    <text evidence="1">The sequence shown here is derived from an EMBL/GenBank/DDBJ whole genome shotgun (WGS) entry which is preliminary data.</text>
</comment>
<dbReference type="Proteomes" id="UP000284057">
    <property type="component" value="Unassembled WGS sequence"/>
</dbReference>
<sequence>MALTVELDVDELATTRFAVSPLSETVAALQQLGGQDRQAVHEPWLRWARAELARAPLALPITWPLLFGATPGWPEFLVPAPADPGGSIDDDLAALRRTPAASVRANLRRRFGDPPPPGPVADLAADPVAGLRAL</sequence>
<name>A0A418KHW5_9ACTN</name>
<organism evidence="1 2">
    <name type="scientific">Jiangella rhizosphaerae</name>
    <dbReference type="NCBI Taxonomy" id="2293569"/>
    <lineage>
        <taxon>Bacteria</taxon>
        <taxon>Bacillati</taxon>
        <taxon>Actinomycetota</taxon>
        <taxon>Actinomycetes</taxon>
        <taxon>Jiangellales</taxon>
        <taxon>Jiangellaceae</taxon>
        <taxon>Jiangella</taxon>
    </lineage>
</organism>
<evidence type="ECO:0000313" key="2">
    <source>
        <dbReference type="Proteomes" id="UP000284057"/>
    </source>
</evidence>
<keyword evidence="2" id="KW-1185">Reference proteome</keyword>
<evidence type="ECO:0000313" key="1">
    <source>
        <dbReference type="EMBL" id="RIQ12039.1"/>
    </source>
</evidence>
<feature type="non-terminal residue" evidence="1">
    <location>
        <position position="134"/>
    </location>
</feature>
<gene>
    <name evidence="1" type="ORF">DY240_27840</name>
</gene>
<dbReference type="EMBL" id="QUAL01000412">
    <property type="protein sequence ID" value="RIQ12039.1"/>
    <property type="molecule type" value="Genomic_DNA"/>
</dbReference>
<proteinExistence type="predicted"/>